<accession>A0ACC2GXW6</accession>
<keyword evidence="2" id="KW-1185">Reference proteome</keyword>
<reference evidence="1" key="1">
    <citation type="submission" date="2021-05" db="EMBL/GenBank/DDBJ databases">
        <authorList>
            <person name="Pan Q."/>
            <person name="Jouanno E."/>
            <person name="Zahm M."/>
            <person name="Klopp C."/>
            <person name="Cabau C."/>
            <person name="Louis A."/>
            <person name="Berthelot C."/>
            <person name="Parey E."/>
            <person name="Roest Crollius H."/>
            <person name="Montfort J."/>
            <person name="Robinson-Rechavi M."/>
            <person name="Bouchez O."/>
            <person name="Lampietro C."/>
            <person name="Lopez Roques C."/>
            <person name="Donnadieu C."/>
            <person name="Postlethwait J."/>
            <person name="Bobe J."/>
            <person name="Dillon D."/>
            <person name="Chandos A."/>
            <person name="von Hippel F."/>
            <person name="Guiguen Y."/>
        </authorList>
    </citation>
    <scope>NUCLEOTIDE SEQUENCE</scope>
    <source>
        <strain evidence="1">YG-Jan2019</strain>
    </source>
</reference>
<name>A0ACC2GXW6_DALPE</name>
<evidence type="ECO:0000313" key="1">
    <source>
        <dbReference type="EMBL" id="KAJ8008355.1"/>
    </source>
</evidence>
<gene>
    <name evidence="1" type="ORF">DPEC_G00103970</name>
</gene>
<dbReference type="Proteomes" id="UP001157502">
    <property type="component" value="Chromosome 8"/>
</dbReference>
<protein>
    <submittedName>
        <fullName evidence="1">Uncharacterized protein</fullName>
    </submittedName>
</protein>
<proteinExistence type="predicted"/>
<comment type="caution">
    <text evidence="1">The sequence shown here is derived from an EMBL/GenBank/DDBJ whole genome shotgun (WGS) entry which is preliminary data.</text>
</comment>
<organism evidence="1 2">
    <name type="scientific">Dallia pectoralis</name>
    <name type="common">Alaska blackfish</name>
    <dbReference type="NCBI Taxonomy" id="75939"/>
    <lineage>
        <taxon>Eukaryota</taxon>
        <taxon>Metazoa</taxon>
        <taxon>Chordata</taxon>
        <taxon>Craniata</taxon>
        <taxon>Vertebrata</taxon>
        <taxon>Euteleostomi</taxon>
        <taxon>Actinopterygii</taxon>
        <taxon>Neopterygii</taxon>
        <taxon>Teleostei</taxon>
        <taxon>Protacanthopterygii</taxon>
        <taxon>Esociformes</taxon>
        <taxon>Umbridae</taxon>
        <taxon>Dallia</taxon>
    </lineage>
</organism>
<dbReference type="EMBL" id="CM055735">
    <property type="protein sequence ID" value="KAJ8008355.1"/>
    <property type="molecule type" value="Genomic_DNA"/>
</dbReference>
<evidence type="ECO:0000313" key="2">
    <source>
        <dbReference type="Proteomes" id="UP001157502"/>
    </source>
</evidence>
<sequence length="93" mass="10627">MEYLYVPALVLYCFCLLSVELVSPSVSVIIHPVADVEKSPHNDLVLHFLEFPDQDPDALNYASLSFTSKKEKKKMLKRREAELDPNVVYATTR</sequence>